<accession>J9E3V4</accession>
<feature type="region of interest" description="Disordered" evidence="1">
    <location>
        <begin position="1"/>
        <end position="28"/>
    </location>
</feature>
<dbReference type="Proteomes" id="UP000004810">
    <property type="component" value="Unassembled WGS sequence"/>
</dbReference>
<dbReference type="AlphaFoldDB" id="J9E3V4"/>
<evidence type="ECO:0000256" key="1">
    <source>
        <dbReference type="SAM" id="MobiDB-lite"/>
    </source>
</evidence>
<comment type="caution">
    <text evidence="2">The sequence shown here is derived from an EMBL/GenBank/DDBJ whole genome shotgun (WGS) entry which is preliminary data.</text>
</comment>
<feature type="compositionally biased region" description="Polar residues" evidence="1">
    <location>
        <begin position="1"/>
        <end position="11"/>
    </location>
</feature>
<sequence>FATTESPTNIDNSEETHSEMFKSAVFQGESDEAHSNDMLLGTPIRLLEKQIQIKKKNLNLYR</sequence>
<evidence type="ECO:0000313" key="3">
    <source>
        <dbReference type="Proteomes" id="UP000004810"/>
    </source>
</evidence>
<feature type="non-terminal residue" evidence="2">
    <location>
        <position position="1"/>
    </location>
</feature>
<gene>
    <name evidence="2" type="ORF">WUBG_17482</name>
</gene>
<reference evidence="3" key="1">
    <citation type="submission" date="2012-08" db="EMBL/GenBank/DDBJ databases">
        <title>The Genome Sequence of Wuchereria bancrofti.</title>
        <authorList>
            <person name="Nutman T.B."/>
            <person name="Fink D.L."/>
            <person name="Russ C."/>
            <person name="Young S."/>
            <person name="Zeng Q."/>
            <person name="Koehrsen M."/>
            <person name="Alvarado L."/>
            <person name="Berlin A."/>
            <person name="Chapman S.B."/>
            <person name="Chen Z."/>
            <person name="Freedman E."/>
            <person name="Gellesch M."/>
            <person name="Goldberg J."/>
            <person name="Griggs A."/>
            <person name="Gujja S."/>
            <person name="Heilman E.R."/>
            <person name="Heiman D."/>
            <person name="Hepburn T."/>
            <person name="Howarth C."/>
            <person name="Jen D."/>
            <person name="Larson L."/>
            <person name="Lewis B."/>
            <person name="Mehta T."/>
            <person name="Park D."/>
            <person name="Pearson M."/>
            <person name="Roberts A."/>
            <person name="Saif S."/>
            <person name="Shea T."/>
            <person name="Shenoy N."/>
            <person name="Sisk P."/>
            <person name="Stolte C."/>
            <person name="Sykes S."/>
            <person name="Walk T."/>
            <person name="White J."/>
            <person name="Yandava C."/>
            <person name="Haas B."/>
            <person name="Henn M.R."/>
            <person name="Nusbaum C."/>
            <person name="Birren B."/>
        </authorList>
    </citation>
    <scope>NUCLEOTIDE SEQUENCE [LARGE SCALE GENOMIC DNA]</scope>
    <source>
        <strain evidence="3">NA</strain>
    </source>
</reference>
<protein>
    <submittedName>
        <fullName evidence="2">Uncharacterized protein</fullName>
    </submittedName>
</protein>
<organism evidence="2 3">
    <name type="scientific">Wuchereria bancrofti</name>
    <dbReference type="NCBI Taxonomy" id="6293"/>
    <lineage>
        <taxon>Eukaryota</taxon>
        <taxon>Metazoa</taxon>
        <taxon>Ecdysozoa</taxon>
        <taxon>Nematoda</taxon>
        <taxon>Chromadorea</taxon>
        <taxon>Rhabditida</taxon>
        <taxon>Spirurina</taxon>
        <taxon>Spiruromorpha</taxon>
        <taxon>Filarioidea</taxon>
        <taxon>Onchocercidae</taxon>
        <taxon>Wuchereria</taxon>
    </lineage>
</organism>
<evidence type="ECO:0000313" key="2">
    <source>
        <dbReference type="EMBL" id="EJW71612.1"/>
    </source>
</evidence>
<dbReference type="EMBL" id="ADBV01018127">
    <property type="protein sequence ID" value="EJW71612.1"/>
    <property type="molecule type" value="Genomic_DNA"/>
</dbReference>
<name>J9E3V4_WUCBA</name>
<proteinExistence type="predicted"/>